<accession>A0AAQ4D5G7</accession>
<feature type="non-terminal residue" evidence="2">
    <location>
        <position position="1"/>
    </location>
</feature>
<feature type="region of interest" description="Disordered" evidence="1">
    <location>
        <begin position="75"/>
        <end position="104"/>
    </location>
</feature>
<reference evidence="2 3" key="1">
    <citation type="journal article" date="2023" name="Arcadia Sci">
        <title>De novo assembly of a long-read Amblyomma americanum tick genome.</title>
        <authorList>
            <person name="Chou S."/>
            <person name="Poskanzer K.E."/>
            <person name="Rollins M."/>
            <person name="Thuy-Boun P.S."/>
        </authorList>
    </citation>
    <scope>NUCLEOTIDE SEQUENCE [LARGE SCALE GENOMIC DNA]</scope>
    <source>
        <strain evidence="2">F_SG_1</strain>
        <tissue evidence="2">Salivary glands</tissue>
    </source>
</reference>
<protein>
    <submittedName>
        <fullName evidence="2">Uncharacterized protein</fullName>
    </submittedName>
</protein>
<keyword evidence="3" id="KW-1185">Reference proteome</keyword>
<dbReference type="Proteomes" id="UP001321473">
    <property type="component" value="Unassembled WGS sequence"/>
</dbReference>
<dbReference type="EMBL" id="JARKHS020034914">
    <property type="protein sequence ID" value="KAK8757707.1"/>
    <property type="molecule type" value="Genomic_DNA"/>
</dbReference>
<dbReference type="AlphaFoldDB" id="A0AAQ4D5G7"/>
<name>A0AAQ4D5G7_AMBAM</name>
<comment type="caution">
    <text evidence="2">The sequence shown here is derived from an EMBL/GenBank/DDBJ whole genome shotgun (WGS) entry which is preliminary data.</text>
</comment>
<evidence type="ECO:0000313" key="2">
    <source>
        <dbReference type="EMBL" id="KAK8757707.1"/>
    </source>
</evidence>
<organism evidence="2 3">
    <name type="scientific">Amblyomma americanum</name>
    <name type="common">Lone star tick</name>
    <dbReference type="NCBI Taxonomy" id="6943"/>
    <lineage>
        <taxon>Eukaryota</taxon>
        <taxon>Metazoa</taxon>
        <taxon>Ecdysozoa</taxon>
        <taxon>Arthropoda</taxon>
        <taxon>Chelicerata</taxon>
        <taxon>Arachnida</taxon>
        <taxon>Acari</taxon>
        <taxon>Parasitiformes</taxon>
        <taxon>Ixodida</taxon>
        <taxon>Ixodoidea</taxon>
        <taxon>Ixodidae</taxon>
        <taxon>Amblyomminae</taxon>
        <taxon>Amblyomma</taxon>
    </lineage>
</organism>
<evidence type="ECO:0000256" key="1">
    <source>
        <dbReference type="SAM" id="MobiDB-lite"/>
    </source>
</evidence>
<feature type="non-terminal residue" evidence="2">
    <location>
        <position position="185"/>
    </location>
</feature>
<gene>
    <name evidence="2" type="ORF">V5799_004658</name>
</gene>
<evidence type="ECO:0000313" key="3">
    <source>
        <dbReference type="Proteomes" id="UP001321473"/>
    </source>
</evidence>
<sequence>VLPAGVRRTRGDRLRVGRHKPVQLRGFAAAGSCSVFRGGAAVAQGVLDRHGGTPAVDFRRPRRLLRAAVPGLLGDGVLQGPPARRASRNPQKQGAGEDSQHEVSERALVARAGGPVPGQLVRPTARVARLAGAHKPVLRPQHPSGPHRARLLLPQERQVYPAILELSEGARVVRGHTRHKEPCHT</sequence>
<proteinExistence type="predicted"/>